<dbReference type="EnsemblMetazoa" id="ASIC007657-RA">
    <property type="protein sequence ID" value="ASIC007657-PA"/>
    <property type="gene ID" value="ASIC007657"/>
</dbReference>
<dbReference type="EMBL" id="KE525003">
    <property type="protein sequence ID" value="KFB40123.1"/>
    <property type="molecule type" value="Genomic_DNA"/>
</dbReference>
<dbReference type="AlphaFoldDB" id="A0A084VQ79"/>
<reference evidence="1 3" key="1">
    <citation type="journal article" date="2014" name="BMC Genomics">
        <title>Genome sequence of Anopheles sinensis provides insight into genetics basis of mosquito competence for malaria parasites.</title>
        <authorList>
            <person name="Zhou D."/>
            <person name="Zhang D."/>
            <person name="Ding G."/>
            <person name="Shi L."/>
            <person name="Hou Q."/>
            <person name="Ye Y."/>
            <person name="Xu Y."/>
            <person name="Zhou H."/>
            <person name="Xiong C."/>
            <person name="Li S."/>
            <person name="Yu J."/>
            <person name="Hong S."/>
            <person name="Yu X."/>
            <person name="Zou P."/>
            <person name="Chen C."/>
            <person name="Chang X."/>
            <person name="Wang W."/>
            <person name="Lv Y."/>
            <person name="Sun Y."/>
            <person name="Ma L."/>
            <person name="Shen B."/>
            <person name="Zhu C."/>
        </authorList>
    </citation>
    <scope>NUCLEOTIDE SEQUENCE [LARGE SCALE GENOMIC DNA]</scope>
</reference>
<evidence type="ECO:0000313" key="1">
    <source>
        <dbReference type="EMBL" id="KFB40123.1"/>
    </source>
</evidence>
<evidence type="ECO:0000313" key="3">
    <source>
        <dbReference type="Proteomes" id="UP000030765"/>
    </source>
</evidence>
<sequence length="111" mass="12066">MVGVDPVCASSGADEAIIRKRNRSNLRLRLGVRLAKLPMSEEPDGHGFEFNPSDANEVCKLWGIPTRSREKLPYGKRKPWTGGEGGGFVNHVATTTEGQISAATTYCPTHI</sequence>
<gene>
    <name evidence="1" type="ORF">ZHAS_00007657</name>
</gene>
<evidence type="ECO:0000313" key="2">
    <source>
        <dbReference type="EnsemblMetazoa" id="ASIC007657-PA"/>
    </source>
</evidence>
<name>A0A084VQ79_ANOSI</name>
<accession>A0A084VQ79</accession>
<keyword evidence="1" id="KW-0547">Nucleotide-binding</keyword>
<protein>
    <submittedName>
        <fullName evidence="1 2">IstB-like ATP-binding protein</fullName>
    </submittedName>
</protein>
<keyword evidence="1" id="KW-0067">ATP-binding</keyword>
<proteinExistence type="predicted"/>
<dbReference type="VEuPathDB" id="VectorBase:ASIC007657"/>
<keyword evidence="3" id="KW-1185">Reference proteome</keyword>
<dbReference type="Proteomes" id="UP000030765">
    <property type="component" value="Unassembled WGS sequence"/>
</dbReference>
<organism evidence="1">
    <name type="scientific">Anopheles sinensis</name>
    <name type="common">Mosquito</name>
    <dbReference type="NCBI Taxonomy" id="74873"/>
    <lineage>
        <taxon>Eukaryota</taxon>
        <taxon>Metazoa</taxon>
        <taxon>Ecdysozoa</taxon>
        <taxon>Arthropoda</taxon>
        <taxon>Hexapoda</taxon>
        <taxon>Insecta</taxon>
        <taxon>Pterygota</taxon>
        <taxon>Neoptera</taxon>
        <taxon>Endopterygota</taxon>
        <taxon>Diptera</taxon>
        <taxon>Nematocera</taxon>
        <taxon>Culicoidea</taxon>
        <taxon>Culicidae</taxon>
        <taxon>Anophelinae</taxon>
        <taxon>Anopheles</taxon>
    </lineage>
</organism>
<dbReference type="GO" id="GO:0005524">
    <property type="term" value="F:ATP binding"/>
    <property type="evidence" value="ECO:0007669"/>
    <property type="project" value="UniProtKB-KW"/>
</dbReference>
<reference evidence="2" key="2">
    <citation type="submission" date="2020-05" db="UniProtKB">
        <authorList>
            <consortium name="EnsemblMetazoa"/>
        </authorList>
    </citation>
    <scope>IDENTIFICATION</scope>
</reference>
<dbReference type="EMBL" id="ATLV01015142">
    <property type="status" value="NOT_ANNOTATED_CDS"/>
    <property type="molecule type" value="Genomic_DNA"/>
</dbReference>